<dbReference type="AlphaFoldDB" id="A0A915JGT4"/>
<organism evidence="2 3">
    <name type="scientific">Romanomermis culicivorax</name>
    <name type="common">Nematode worm</name>
    <dbReference type="NCBI Taxonomy" id="13658"/>
    <lineage>
        <taxon>Eukaryota</taxon>
        <taxon>Metazoa</taxon>
        <taxon>Ecdysozoa</taxon>
        <taxon>Nematoda</taxon>
        <taxon>Enoplea</taxon>
        <taxon>Dorylaimia</taxon>
        <taxon>Mermithida</taxon>
        <taxon>Mermithoidea</taxon>
        <taxon>Mermithidae</taxon>
        <taxon>Romanomermis</taxon>
    </lineage>
</organism>
<evidence type="ECO:0000313" key="2">
    <source>
        <dbReference type="Proteomes" id="UP000887565"/>
    </source>
</evidence>
<sequence>MKKKKQKNEWHKSPEVSNHEDPSLQPKSLYNDPKCLQAAVTSAMKSRLTHRLIKLLGFPNSPIYKLAIWDRIEFEKDPQIPHKVDNVWIECVAPNQPLHDRTYHGSHYRYLPNTIISLLQADDEWFPRLTTCML</sequence>
<evidence type="ECO:0000313" key="3">
    <source>
        <dbReference type="WBParaSite" id="nRc.2.0.1.t25003-RA"/>
    </source>
</evidence>
<proteinExistence type="predicted"/>
<feature type="region of interest" description="Disordered" evidence="1">
    <location>
        <begin position="1"/>
        <end position="29"/>
    </location>
</feature>
<dbReference type="WBParaSite" id="nRc.2.0.1.t25003-RA">
    <property type="protein sequence ID" value="nRc.2.0.1.t25003-RA"/>
    <property type="gene ID" value="nRc.2.0.1.g25003"/>
</dbReference>
<evidence type="ECO:0000256" key="1">
    <source>
        <dbReference type="SAM" id="MobiDB-lite"/>
    </source>
</evidence>
<name>A0A915JGT4_ROMCU</name>
<protein>
    <submittedName>
        <fullName evidence="3">Uncharacterized protein</fullName>
    </submittedName>
</protein>
<dbReference type="Proteomes" id="UP000887565">
    <property type="component" value="Unplaced"/>
</dbReference>
<feature type="compositionally biased region" description="Basic and acidic residues" evidence="1">
    <location>
        <begin position="7"/>
        <end position="22"/>
    </location>
</feature>
<reference evidence="3" key="1">
    <citation type="submission" date="2022-11" db="UniProtKB">
        <authorList>
            <consortium name="WormBaseParasite"/>
        </authorList>
    </citation>
    <scope>IDENTIFICATION</scope>
</reference>
<accession>A0A915JGT4</accession>
<keyword evidence="2" id="KW-1185">Reference proteome</keyword>